<gene>
    <name evidence="2" type="ORF">V5N11_000960</name>
</gene>
<reference evidence="2 3" key="1">
    <citation type="submission" date="2024-04" db="EMBL/GenBank/DDBJ databases">
        <title>Genome assembly C_amara_ONT_v2.</title>
        <authorList>
            <person name="Yant L."/>
            <person name="Moore C."/>
            <person name="Slenker M."/>
        </authorList>
    </citation>
    <scope>NUCLEOTIDE SEQUENCE [LARGE SCALE GENOMIC DNA]</scope>
    <source>
        <tissue evidence="2">Leaf</tissue>
    </source>
</reference>
<dbReference type="PANTHER" id="PTHR31286:SF178">
    <property type="entry name" value="DUF4283 DOMAIN-CONTAINING PROTEIN"/>
    <property type="match status" value="1"/>
</dbReference>
<organism evidence="2 3">
    <name type="scientific">Cardamine amara subsp. amara</name>
    <dbReference type="NCBI Taxonomy" id="228776"/>
    <lineage>
        <taxon>Eukaryota</taxon>
        <taxon>Viridiplantae</taxon>
        <taxon>Streptophyta</taxon>
        <taxon>Embryophyta</taxon>
        <taxon>Tracheophyta</taxon>
        <taxon>Spermatophyta</taxon>
        <taxon>Magnoliopsida</taxon>
        <taxon>eudicotyledons</taxon>
        <taxon>Gunneridae</taxon>
        <taxon>Pentapetalae</taxon>
        <taxon>rosids</taxon>
        <taxon>malvids</taxon>
        <taxon>Brassicales</taxon>
        <taxon>Brassicaceae</taxon>
        <taxon>Cardamineae</taxon>
        <taxon>Cardamine</taxon>
    </lineage>
</organism>
<sequence>MKLLCSNTKNLKISTMNNNNEEFSIPINLCAQASQAAQFSLLVRPVNPRRQNIRALARFFPRLWGMDDIVTGWVVEHGRAQFLFPSNEAMNLVLKRGPWSFNQWMVAMDPWHLNVPNENPIMINLWVQIRDIPLQYLSVQMVNYIAETLGIVTVRATEATLGGNNEFGRVCIYWPLYQSLVFERNFLFGLDSATVTFHYKRLRNHCFRCKSLQHDVADCEIPEEEAANGHQDPEPEDDMIEELDLTSANNGHQRSEITSRSANPLHRPCILFSSSLTIFSRSS</sequence>
<keyword evidence="3" id="KW-1185">Reference proteome</keyword>
<dbReference type="PANTHER" id="PTHR31286">
    <property type="entry name" value="GLYCINE-RICH CELL WALL STRUCTURAL PROTEIN 1.8-LIKE"/>
    <property type="match status" value="1"/>
</dbReference>
<name>A0ABD1C584_CARAN</name>
<dbReference type="InterPro" id="IPR040256">
    <property type="entry name" value="At4g02000-like"/>
</dbReference>
<dbReference type="Pfam" id="PF14111">
    <property type="entry name" value="DUF4283"/>
    <property type="match status" value="1"/>
</dbReference>
<dbReference type="InterPro" id="IPR025558">
    <property type="entry name" value="DUF4283"/>
</dbReference>
<comment type="caution">
    <text evidence="2">The sequence shown here is derived from an EMBL/GenBank/DDBJ whole genome shotgun (WGS) entry which is preliminary data.</text>
</comment>
<dbReference type="EMBL" id="JBANAX010000050">
    <property type="protein sequence ID" value="KAL1224631.1"/>
    <property type="molecule type" value="Genomic_DNA"/>
</dbReference>
<dbReference type="AlphaFoldDB" id="A0ABD1C584"/>
<evidence type="ECO:0000313" key="2">
    <source>
        <dbReference type="EMBL" id="KAL1224631.1"/>
    </source>
</evidence>
<feature type="domain" description="DUF4283" evidence="1">
    <location>
        <begin position="37"/>
        <end position="114"/>
    </location>
</feature>
<proteinExistence type="predicted"/>
<evidence type="ECO:0000259" key="1">
    <source>
        <dbReference type="Pfam" id="PF14111"/>
    </source>
</evidence>
<evidence type="ECO:0000313" key="3">
    <source>
        <dbReference type="Proteomes" id="UP001558713"/>
    </source>
</evidence>
<dbReference type="Proteomes" id="UP001558713">
    <property type="component" value="Unassembled WGS sequence"/>
</dbReference>
<accession>A0ABD1C584</accession>
<protein>
    <recommendedName>
        <fullName evidence="1">DUF4283 domain-containing protein</fullName>
    </recommendedName>
</protein>